<protein>
    <submittedName>
        <fullName evidence="5 6">Transcriptional regulator</fullName>
    </submittedName>
</protein>
<organism evidence="5 8">
    <name type="scientific">Methylopila capsulata</name>
    <dbReference type="NCBI Taxonomy" id="61654"/>
    <lineage>
        <taxon>Bacteria</taxon>
        <taxon>Pseudomonadati</taxon>
        <taxon>Pseudomonadota</taxon>
        <taxon>Alphaproteobacteria</taxon>
        <taxon>Hyphomicrobiales</taxon>
        <taxon>Methylopilaceae</taxon>
        <taxon>Methylopila</taxon>
    </lineage>
</organism>
<evidence type="ECO:0000256" key="1">
    <source>
        <dbReference type="ARBA" id="ARBA00022741"/>
    </source>
</evidence>
<name>A0A9W6MTI4_9HYPH</name>
<dbReference type="GO" id="GO:0003700">
    <property type="term" value="F:DNA-binding transcription factor activity"/>
    <property type="evidence" value="ECO:0007669"/>
    <property type="project" value="InterPro"/>
</dbReference>
<evidence type="ECO:0000256" key="2">
    <source>
        <dbReference type="ARBA" id="ARBA00022840"/>
    </source>
</evidence>
<dbReference type="InterPro" id="IPR025943">
    <property type="entry name" value="Sigma_54_int_dom_ATP-bd_2"/>
</dbReference>
<reference evidence="6 7" key="2">
    <citation type="submission" date="2021-01" db="EMBL/GenBank/DDBJ databases">
        <title>Genomic Encyclopedia of Type Strains, Phase IV (KMG-IV): sequencing the most valuable type-strain genomes for metagenomic binning, comparative biology and taxonomic classification.</title>
        <authorList>
            <person name="Goeker M."/>
        </authorList>
    </citation>
    <scope>NUCLEOTIDE SEQUENCE [LARGE SCALE GENOMIC DNA]</scope>
    <source>
        <strain evidence="6 7">DSM 6130</strain>
    </source>
</reference>
<sequence>MEKKRVVIGFLGTTLDAGKQNRWGRWRPTVELCQYRDLPIGRLDMIHGEGSMALAERVTADIAQVSPATEVRRHLMNLADPWDFEEVYGALHDFARGYPFDPDAEDYLVNITTGTHVAQICWFLLIEAHFIPAKILQLSPPRGGRDGGERQPSSYGLIDIDLSRYDRIATRFRRDRDEAANFLKSGIETRNEAFNRMIDRIEQVAIRSKAPLLLCGPTGAGKSQLARRIYELKKARRQVGGPFVEVNCATLRGDGAASALFGHVRGAFTGAASERAGLLRAADKGILFLDEIGELGPDEQAMALRAIEEKRFLPVGSDKEVGSDFQLIAGTNRDLSLDVRAGRFREDLLARLNLWTFDLPGLADRPEDIEPNLDFELARFSEREGLHVTINREARQRYLAFAASPAARWLANFRDLGASVTRMATLAPRGRIDAATVDEELARLRRAWASKADDDRDLLADLFGESELDGIDLFDRVQLVEVVKVCRREPTASAAGRALFAASRAKKASANDADRLRKYLGRFGLDWTAVRERGA</sequence>
<keyword evidence="2" id="KW-0067">ATP-binding</keyword>
<evidence type="ECO:0000313" key="6">
    <source>
        <dbReference type="EMBL" id="MBM7853503.1"/>
    </source>
</evidence>
<proteinExistence type="predicted"/>
<dbReference type="Pfam" id="PF06956">
    <property type="entry name" value="RtcR"/>
    <property type="match status" value="1"/>
</dbReference>
<dbReference type="Proteomes" id="UP001143400">
    <property type="component" value="Unassembled WGS sequence"/>
</dbReference>
<dbReference type="Proteomes" id="UP000758856">
    <property type="component" value="Unassembled WGS sequence"/>
</dbReference>
<dbReference type="PROSITE" id="PS00676">
    <property type="entry name" value="SIGMA54_INTERACT_2"/>
    <property type="match status" value="1"/>
</dbReference>
<dbReference type="PIRSF" id="PIRSF037354">
    <property type="entry name" value="Txn_actvtr_RtcR"/>
    <property type="match status" value="1"/>
</dbReference>
<dbReference type="InterPro" id="IPR027417">
    <property type="entry name" value="P-loop_NTPase"/>
</dbReference>
<dbReference type="RefSeq" id="WP_204951950.1">
    <property type="nucleotide sequence ID" value="NZ_BSFF01000009.1"/>
</dbReference>
<dbReference type="NCBIfam" id="NF038308">
    <property type="entry name" value="RNA_repair_RtcR"/>
    <property type="match status" value="1"/>
</dbReference>
<dbReference type="GO" id="GO:0005524">
    <property type="term" value="F:ATP binding"/>
    <property type="evidence" value="ECO:0007669"/>
    <property type="project" value="UniProtKB-KW"/>
</dbReference>
<reference evidence="5" key="3">
    <citation type="submission" date="2023-01" db="EMBL/GenBank/DDBJ databases">
        <authorList>
            <person name="Sun Q."/>
            <person name="Evtushenko L."/>
        </authorList>
    </citation>
    <scope>NUCLEOTIDE SEQUENCE</scope>
    <source>
        <strain evidence="5">VKM B-1606</strain>
    </source>
</reference>
<reference evidence="5" key="1">
    <citation type="journal article" date="2014" name="Int. J. Syst. Evol. Microbiol.">
        <title>Complete genome sequence of Corynebacterium casei LMG S-19264T (=DSM 44701T), isolated from a smear-ripened cheese.</title>
        <authorList>
            <consortium name="US DOE Joint Genome Institute (JGI-PGF)"/>
            <person name="Walter F."/>
            <person name="Albersmeier A."/>
            <person name="Kalinowski J."/>
            <person name="Ruckert C."/>
        </authorList>
    </citation>
    <scope>NUCLEOTIDE SEQUENCE</scope>
    <source>
        <strain evidence="5">VKM B-1606</strain>
    </source>
</reference>
<evidence type="ECO:0000259" key="4">
    <source>
        <dbReference type="PROSITE" id="PS50045"/>
    </source>
</evidence>
<keyword evidence="3" id="KW-0010">Activator</keyword>
<comment type="caution">
    <text evidence="5">The sequence shown here is derived from an EMBL/GenBank/DDBJ whole genome shotgun (WGS) entry which is preliminary data.</text>
</comment>
<dbReference type="SUPFAM" id="SSF52540">
    <property type="entry name" value="P-loop containing nucleoside triphosphate hydrolases"/>
    <property type="match status" value="1"/>
</dbReference>
<evidence type="ECO:0000313" key="8">
    <source>
        <dbReference type="Proteomes" id="UP001143400"/>
    </source>
</evidence>
<dbReference type="EMBL" id="BSFF01000009">
    <property type="protein sequence ID" value="GLK57282.1"/>
    <property type="molecule type" value="Genomic_DNA"/>
</dbReference>
<accession>A0A9W6MTI4</accession>
<evidence type="ECO:0000313" key="7">
    <source>
        <dbReference type="Proteomes" id="UP000758856"/>
    </source>
</evidence>
<dbReference type="SMART" id="SM00382">
    <property type="entry name" value="AAA"/>
    <property type="match status" value="1"/>
</dbReference>
<dbReference type="Pfam" id="PF00158">
    <property type="entry name" value="Sigma54_activat"/>
    <property type="match status" value="1"/>
</dbReference>
<gene>
    <name evidence="5" type="primary">rtcR</name>
    <name evidence="5" type="ORF">GCM10008170_33020</name>
    <name evidence="6" type="ORF">JOD31_003764</name>
</gene>
<dbReference type="CDD" id="cd00009">
    <property type="entry name" value="AAA"/>
    <property type="match status" value="1"/>
</dbReference>
<dbReference type="InterPro" id="IPR003593">
    <property type="entry name" value="AAA+_ATPase"/>
</dbReference>
<dbReference type="InterPro" id="IPR017183">
    <property type="entry name" value="Sigma54_dep_tscrpt_act_RtcR"/>
</dbReference>
<dbReference type="AlphaFoldDB" id="A0A9W6MTI4"/>
<dbReference type="InterPro" id="IPR009715">
    <property type="entry name" value="RtcR"/>
</dbReference>
<dbReference type="InterPro" id="IPR002078">
    <property type="entry name" value="Sigma_54_int"/>
</dbReference>
<dbReference type="Gene3D" id="1.10.8.60">
    <property type="match status" value="1"/>
</dbReference>
<evidence type="ECO:0000313" key="5">
    <source>
        <dbReference type="EMBL" id="GLK57282.1"/>
    </source>
</evidence>
<keyword evidence="7" id="KW-1185">Reference proteome</keyword>
<dbReference type="PANTHER" id="PTHR32071:SF14">
    <property type="entry name" value="TRANSCRIPTIONAL REGULATORY PROTEIN RTCR"/>
    <property type="match status" value="1"/>
</dbReference>
<dbReference type="Gene3D" id="3.40.50.300">
    <property type="entry name" value="P-loop containing nucleotide triphosphate hydrolases"/>
    <property type="match status" value="1"/>
</dbReference>
<feature type="domain" description="Sigma-54 factor interaction" evidence="4">
    <location>
        <begin position="187"/>
        <end position="425"/>
    </location>
</feature>
<keyword evidence="1" id="KW-0547">Nucleotide-binding</keyword>
<dbReference type="PANTHER" id="PTHR32071">
    <property type="entry name" value="TRANSCRIPTIONAL REGULATORY PROTEIN"/>
    <property type="match status" value="1"/>
</dbReference>
<dbReference type="EMBL" id="JAFBCY010000005">
    <property type="protein sequence ID" value="MBM7853503.1"/>
    <property type="molecule type" value="Genomic_DNA"/>
</dbReference>
<dbReference type="PROSITE" id="PS50045">
    <property type="entry name" value="SIGMA54_INTERACT_4"/>
    <property type="match status" value="1"/>
</dbReference>
<evidence type="ECO:0000256" key="3">
    <source>
        <dbReference type="ARBA" id="ARBA00023159"/>
    </source>
</evidence>